<dbReference type="PROSITE" id="PS50089">
    <property type="entry name" value="ZF_RING_2"/>
    <property type="match status" value="1"/>
</dbReference>
<dbReference type="InterPro" id="IPR001841">
    <property type="entry name" value="Znf_RING"/>
</dbReference>
<evidence type="ECO:0000256" key="3">
    <source>
        <dbReference type="ARBA" id="ARBA00022723"/>
    </source>
</evidence>
<keyword evidence="8" id="KW-1133">Transmembrane helix</keyword>
<proteinExistence type="predicted"/>
<keyword evidence="7" id="KW-0175">Coiled coil</keyword>
<reference evidence="10 11" key="1">
    <citation type="submission" date="2022-04" db="EMBL/GenBank/DDBJ databases">
        <title>Chromosome-level reference genomes for two strains of Caenorhabditis briggsae: an improved platform for comparative genomics.</title>
        <authorList>
            <person name="Stevens L."/>
            <person name="Andersen E."/>
        </authorList>
    </citation>
    <scope>NUCLEOTIDE SEQUENCE [LARGE SCALE GENOMIC DNA]</scope>
    <source>
        <strain evidence="10">VX34</strain>
        <tissue evidence="10">Whole-organism</tissue>
    </source>
</reference>
<keyword evidence="3" id="KW-0479">Metal-binding</keyword>
<accession>A0AAE9J9L2</accession>
<dbReference type="Gene3D" id="3.30.710.10">
    <property type="entry name" value="Potassium Channel Kv1.1, Chain A"/>
    <property type="match status" value="1"/>
</dbReference>
<evidence type="ECO:0000256" key="1">
    <source>
        <dbReference type="ARBA" id="ARBA00004496"/>
    </source>
</evidence>
<keyword evidence="8" id="KW-0812">Transmembrane</keyword>
<dbReference type="AlphaFoldDB" id="A0AAE9J9L2"/>
<dbReference type="SUPFAM" id="SSF57850">
    <property type="entry name" value="RING/U-box"/>
    <property type="match status" value="1"/>
</dbReference>
<dbReference type="InterPro" id="IPR002083">
    <property type="entry name" value="MATH/TRAF_dom"/>
</dbReference>
<keyword evidence="11" id="KW-1185">Reference proteome</keyword>
<dbReference type="Proteomes" id="UP000829354">
    <property type="component" value="Chromosome II"/>
</dbReference>
<feature type="transmembrane region" description="Helical" evidence="8">
    <location>
        <begin position="396"/>
        <end position="415"/>
    </location>
</feature>
<dbReference type="CDD" id="cd00121">
    <property type="entry name" value="MATH"/>
    <property type="match status" value="1"/>
</dbReference>
<dbReference type="InterPro" id="IPR027370">
    <property type="entry name" value="Znf-RING_euk"/>
</dbReference>
<keyword evidence="4 6" id="KW-0863">Zinc-finger</keyword>
<dbReference type="InterPro" id="IPR017907">
    <property type="entry name" value="Znf_RING_CS"/>
</dbReference>
<dbReference type="SUPFAM" id="SSF54695">
    <property type="entry name" value="POZ domain"/>
    <property type="match status" value="1"/>
</dbReference>
<dbReference type="GO" id="GO:0005737">
    <property type="term" value="C:cytoplasm"/>
    <property type="evidence" value="ECO:0007669"/>
    <property type="project" value="UniProtKB-SubCell"/>
</dbReference>
<dbReference type="InterPro" id="IPR052664">
    <property type="entry name" value="BTB-MATH_domain_protein"/>
</dbReference>
<dbReference type="Pfam" id="PF00651">
    <property type="entry name" value="BTB"/>
    <property type="match status" value="1"/>
</dbReference>
<dbReference type="InterPro" id="IPR000210">
    <property type="entry name" value="BTB/POZ_dom"/>
</dbReference>
<dbReference type="SMART" id="SM00184">
    <property type="entry name" value="RING"/>
    <property type="match status" value="1"/>
</dbReference>
<dbReference type="PANTHER" id="PTHR22743">
    <property type="entry name" value="MEPRIN/TRAF-LIKE MATH FAMILY-C.ELEGANS"/>
    <property type="match status" value="1"/>
</dbReference>
<evidence type="ECO:0000256" key="7">
    <source>
        <dbReference type="SAM" id="Coils"/>
    </source>
</evidence>
<evidence type="ECO:0000256" key="4">
    <source>
        <dbReference type="ARBA" id="ARBA00022771"/>
    </source>
</evidence>
<dbReference type="SMART" id="SM00225">
    <property type="entry name" value="BTB"/>
    <property type="match status" value="1"/>
</dbReference>
<dbReference type="GO" id="GO:0008270">
    <property type="term" value="F:zinc ion binding"/>
    <property type="evidence" value="ECO:0007669"/>
    <property type="project" value="UniProtKB-KW"/>
</dbReference>
<name>A0AAE9J9L2_CAEBR</name>
<feature type="domain" description="RING-type" evidence="9">
    <location>
        <begin position="269"/>
        <end position="309"/>
    </location>
</feature>
<evidence type="ECO:0000256" key="8">
    <source>
        <dbReference type="SAM" id="Phobius"/>
    </source>
</evidence>
<dbReference type="EMBL" id="CP092621">
    <property type="protein sequence ID" value="UMM20389.1"/>
    <property type="molecule type" value="Genomic_DNA"/>
</dbReference>
<dbReference type="InterPro" id="IPR013083">
    <property type="entry name" value="Znf_RING/FYVE/PHD"/>
</dbReference>
<evidence type="ECO:0000256" key="5">
    <source>
        <dbReference type="ARBA" id="ARBA00022833"/>
    </source>
</evidence>
<keyword evidence="2" id="KW-0963">Cytoplasm</keyword>
<keyword evidence="5" id="KW-0862">Zinc</keyword>
<protein>
    <recommendedName>
        <fullName evidence="9">RING-type domain-containing protein</fullName>
    </recommendedName>
</protein>
<evidence type="ECO:0000313" key="11">
    <source>
        <dbReference type="Proteomes" id="UP000829354"/>
    </source>
</evidence>
<gene>
    <name evidence="10" type="ORF">L5515_015679</name>
</gene>
<organism evidence="10 11">
    <name type="scientific">Caenorhabditis briggsae</name>
    <dbReference type="NCBI Taxonomy" id="6238"/>
    <lineage>
        <taxon>Eukaryota</taxon>
        <taxon>Metazoa</taxon>
        <taxon>Ecdysozoa</taxon>
        <taxon>Nematoda</taxon>
        <taxon>Chromadorea</taxon>
        <taxon>Rhabditida</taxon>
        <taxon>Rhabditina</taxon>
        <taxon>Rhabditomorpha</taxon>
        <taxon>Rhabditoidea</taxon>
        <taxon>Rhabditidae</taxon>
        <taxon>Peloderinae</taxon>
        <taxon>Caenorhabditis</taxon>
    </lineage>
</organism>
<dbReference type="InterPro" id="IPR011333">
    <property type="entry name" value="SKP1/BTB/POZ_sf"/>
</dbReference>
<feature type="coiled-coil region" evidence="7">
    <location>
        <begin position="344"/>
        <end position="371"/>
    </location>
</feature>
<keyword evidence="8" id="KW-0472">Membrane</keyword>
<dbReference type="Pfam" id="PF00917">
    <property type="entry name" value="MATH"/>
    <property type="match status" value="1"/>
</dbReference>
<dbReference type="Gene3D" id="3.30.40.10">
    <property type="entry name" value="Zinc/RING finger domain, C3HC4 (zinc finger)"/>
    <property type="match status" value="1"/>
</dbReference>
<evidence type="ECO:0000256" key="6">
    <source>
        <dbReference type="PROSITE-ProRule" id="PRU00175"/>
    </source>
</evidence>
<dbReference type="PANTHER" id="PTHR22743:SF168">
    <property type="entry name" value="BTB DOMAIN-CONTAINING PROTEIN"/>
    <property type="match status" value="1"/>
</dbReference>
<comment type="subcellular location">
    <subcellularLocation>
        <location evidence="1">Cytoplasm</location>
    </subcellularLocation>
</comment>
<evidence type="ECO:0000313" key="10">
    <source>
        <dbReference type="EMBL" id="UMM20389.1"/>
    </source>
</evidence>
<dbReference type="Pfam" id="PF13445">
    <property type="entry name" value="zf-RING_UBOX"/>
    <property type="match status" value="1"/>
</dbReference>
<evidence type="ECO:0000256" key="2">
    <source>
        <dbReference type="ARBA" id="ARBA00022490"/>
    </source>
</evidence>
<evidence type="ECO:0000259" key="9">
    <source>
        <dbReference type="PROSITE" id="PS50089"/>
    </source>
</evidence>
<dbReference type="PROSITE" id="PS00518">
    <property type="entry name" value="ZF_RING_1"/>
    <property type="match status" value="1"/>
</dbReference>
<dbReference type="CDD" id="cd16449">
    <property type="entry name" value="RING-HC"/>
    <property type="match status" value="1"/>
</dbReference>
<sequence length="429" mass="50020">MTDPPAKNFSIRLEFRNLQSIIYAKKYYGVTENHFGLDWRICLYREKGQFFFGLECLTTQNLQNWSLNSFIESNLKSSSGIIKNLKVERFSESGNYWKSTKFNQLKKLVSDGILFVEFSVKLLKNMENPNNLDSNIFLIVGNNRFPIYKKFLLSQSSHFRSTIPDNDKKIIEILLSNIKIEDFIEFQDVLHGRIQISDQNVNPVLEIAKKYSFEFVLKKCGNFLTKNSNFSTVEKMKLAREFDLEELKDHLKSLYESENCAISTDSLKCTVCYEIFPGDPMIVQCGHSFCSSCLENLKKSSSANCPICRKYVNFSNAVPNFTLKNVLDSLEELGKNEKRPFENTKNITEQNSQLEREKETAEDDLRFAETFIDEYWSQIQHLKAQSVQRNSTARKYKFLFIGVCGLLVILIYQYHQLELSITKQKCWFF</sequence>